<accession>A0ABW2XZP2</accession>
<keyword evidence="3" id="KW-1185">Reference proteome</keyword>
<dbReference type="Proteomes" id="UP001597063">
    <property type="component" value="Unassembled WGS sequence"/>
</dbReference>
<feature type="compositionally biased region" description="Basic and acidic residues" evidence="1">
    <location>
        <begin position="288"/>
        <end position="297"/>
    </location>
</feature>
<feature type="compositionally biased region" description="Basic and acidic residues" evidence="1">
    <location>
        <begin position="412"/>
        <end position="432"/>
    </location>
</feature>
<proteinExistence type="predicted"/>
<comment type="caution">
    <text evidence="2">The sequence shown here is derived from an EMBL/GenBank/DDBJ whole genome shotgun (WGS) entry which is preliminary data.</text>
</comment>
<dbReference type="EMBL" id="JBHTGP010000033">
    <property type="protein sequence ID" value="MFD0691786.1"/>
    <property type="molecule type" value="Genomic_DNA"/>
</dbReference>
<evidence type="ECO:0000313" key="3">
    <source>
        <dbReference type="Proteomes" id="UP001597063"/>
    </source>
</evidence>
<feature type="compositionally biased region" description="Basic and acidic residues" evidence="1">
    <location>
        <begin position="1"/>
        <end position="11"/>
    </location>
</feature>
<feature type="compositionally biased region" description="Low complexity" evidence="1">
    <location>
        <begin position="45"/>
        <end position="54"/>
    </location>
</feature>
<feature type="compositionally biased region" description="Low complexity" evidence="1">
    <location>
        <begin position="177"/>
        <end position="197"/>
    </location>
</feature>
<evidence type="ECO:0000256" key="1">
    <source>
        <dbReference type="SAM" id="MobiDB-lite"/>
    </source>
</evidence>
<feature type="compositionally biased region" description="Low complexity" evidence="1">
    <location>
        <begin position="266"/>
        <end position="284"/>
    </location>
</feature>
<evidence type="ECO:0000313" key="2">
    <source>
        <dbReference type="EMBL" id="MFD0691786.1"/>
    </source>
</evidence>
<feature type="compositionally biased region" description="Pro residues" evidence="1">
    <location>
        <begin position="352"/>
        <end position="361"/>
    </location>
</feature>
<sequence length="704" mass="73307">MRFGPRDRSSPEPEDSGSPEPGPPAPKDAPTRPRPGPYPGDVHVAGASGAATAAGPPPAEPPPTEPPEPQPPENDAAPAASDWVHVQATQRPDPRPAPESGSEPPSPSAAWTPYSEAAQPPKTPQWQPQDQAYEPPASGTSYETPPPGTPYGTTPPGESSGAPPSGEPYGTSPSGEPYGAAPSGGSYGTSPSGEPYGTSPSGEPYGGSSFGESSPPAQPPEGFGSYGGFATGQPSRSEQSYEPQSYEPPPAGDSAPSPERPSESFGSGASSYGSSSAYGTSSYGTPPPREEPPKEQAVDPLSDPPGPAPEPRSFGEPPEEGVRRPAWLPSRPSSPGRHQRADDPLGMAAEPEPTPSDPVPPTGGAEPGGAAFDPADTVPDPGVTTPDPASAVPVDEPFVPRKALAAEPPGGRQDRPEQRDQQDSQDRYERQEPWSPHPPGNGLSAEPPPPRPGPMADPERRKAMADAFVAEFVGSSTWRATLAVLEGAFPGLGMASTLARRTDELWRTMDPLDRKAAARLGLPAWLDDAGMVFDLSAHLDARSVSRPLRARSVPPRASRPYAGAFVIDTLDPLRYHRAVGGPLAPRDLPGEGALPIPQAGVGEDGDSGVVIVATLASAGVRVLDSAALWRYAGRVVTATLHEPARPETRARARRALRALRRVVLVDPELGLGLCLQLDAERAPRCLLAFGVDRADTATPRFVRP</sequence>
<feature type="compositionally biased region" description="Pro residues" evidence="1">
    <location>
        <begin position="20"/>
        <end position="38"/>
    </location>
</feature>
<feature type="compositionally biased region" description="Pro residues" evidence="1">
    <location>
        <begin position="55"/>
        <end position="72"/>
    </location>
</feature>
<feature type="compositionally biased region" description="Polar residues" evidence="1">
    <location>
        <begin position="232"/>
        <end position="243"/>
    </location>
</feature>
<dbReference type="RefSeq" id="WP_131755995.1">
    <property type="nucleotide sequence ID" value="NZ_CAACUY010000011.1"/>
</dbReference>
<feature type="compositionally biased region" description="Low complexity" evidence="1">
    <location>
        <begin position="362"/>
        <end position="389"/>
    </location>
</feature>
<reference evidence="3" key="1">
    <citation type="journal article" date="2019" name="Int. J. Syst. Evol. Microbiol.">
        <title>The Global Catalogue of Microorganisms (GCM) 10K type strain sequencing project: providing services to taxonomists for standard genome sequencing and annotation.</title>
        <authorList>
            <consortium name="The Broad Institute Genomics Platform"/>
            <consortium name="The Broad Institute Genome Sequencing Center for Infectious Disease"/>
            <person name="Wu L."/>
            <person name="Ma J."/>
        </authorList>
    </citation>
    <scope>NUCLEOTIDE SEQUENCE [LARGE SCALE GENOMIC DNA]</scope>
    <source>
        <strain evidence="3">JCM 9371</strain>
    </source>
</reference>
<feature type="compositionally biased region" description="Pro residues" evidence="1">
    <location>
        <begin position="446"/>
        <end position="455"/>
    </location>
</feature>
<name>A0ABW2XZP2_9ACTN</name>
<feature type="region of interest" description="Disordered" evidence="1">
    <location>
        <begin position="1"/>
        <end position="460"/>
    </location>
</feature>
<gene>
    <name evidence="2" type="ORF">ACFQZM_45360</name>
</gene>
<organism evidence="2 3">
    <name type="scientific">Actinomadura fibrosa</name>
    <dbReference type="NCBI Taxonomy" id="111802"/>
    <lineage>
        <taxon>Bacteria</taxon>
        <taxon>Bacillati</taxon>
        <taxon>Actinomycetota</taxon>
        <taxon>Actinomycetes</taxon>
        <taxon>Streptosporangiales</taxon>
        <taxon>Thermomonosporaceae</taxon>
        <taxon>Actinomadura</taxon>
    </lineage>
</organism>
<protein>
    <submittedName>
        <fullName evidence="2">Uncharacterized protein</fullName>
    </submittedName>
</protein>
<feature type="compositionally biased region" description="Low complexity" evidence="1">
    <location>
        <begin position="150"/>
        <end position="170"/>
    </location>
</feature>